<dbReference type="NCBIfam" id="TIGR00254">
    <property type="entry name" value="GGDEF"/>
    <property type="match status" value="1"/>
</dbReference>
<evidence type="ECO:0000256" key="2">
    <source>
        <dbReference type="SAM" id="Phobius"/>
    </source>
</evidence>
<dbReference type="SUPFAM" id="SSF55785">
    <property type="entry name" value="PYP-like sensor domain (PAS domain)"/>
    <property type="match status" value="2"/>
</dbReference>
<evidence type="ECO:0000259" key="4">
    <source>
        <dbReference type="PROSITE" id="PS50113"/>
    </source>
</evidence>
<dbReference type="Pfam" id="PF08448">
    <property type="entry name" value="PAS_4"/>
    <property type="match status" value="1"/>
</dbReference>
<dbReference type="SUPFAM" id="SSF55073">
    <property type="entry name" value="Nucleotide cyclase"/>
    <property type="match status" value="1"/>
</dbReference>
<dbReference type="PANTHER" id="PTHR46663:SF4">
    <property type="entry name" value="DIGUANYLATE CYCLASE DGCT-RELATED"/>
    <property type="match status" value="1"/>
</dbReference>
<protein>
    <submittedName>
        <fullName evidence="7">Regulatory protein</fullName>
    </submittedName>
    <submittedName>
        <fullName evidence="6">Sensory box/GGDEF family protein</fullName>
    </submittedName>
</protein>
<name>A0A0W0S8F4_9GAMM</name>
<dbReference type="SMART" id="SM00091">
    <property type="entry name" value="PAS"/>
    <property type="match status" value="2"/>
</dbReference>
<gene>
    <name evidence="7" type="primary">pleD_3</name>
    <name evidence="6" type="ORF">Lche_1843</name>
    <name evidence="7" type="ORF">NCTC11976_02529</name>
</gene>
<dbReference type="InterPro" id="IPR000160">
    <property type="entry name" value="GGDEF_dom"/>
</dbReference>
<feature type="domain" description="GGDEF" evidence="5">
    <location>
        <begin position="429"/>
        <end position="563"/>
    </location>
</feature>
<dbReference type="STRING" id="28084.Lche_1843"/>
<dbReference type="Proteomes" id="UP000277577">
    <property type="component" value="Chromosome"/>
</dbReference>
<dbReference type="GO" id="GO:0003824">
    <property type="term" value="F:catalytic activity"/>
    <property type="evidence" value="ECO:0007669"/>
    <property type="project" value="UniProtKB-ARBA"/>
</dbReference>
<reference evidence="6 8" key="1">
    <citation type="submission" date="2015-11" db="EMBL/GenBank/DDBJ databases">
        <title>Genomic analysis of 38 Legionella species identifies large and diverse effector repertoires.</title>
        <authorList>
            <person name="Burstein D."/>
            <person name="Amaro F."/>
            <person name="Zusman T."/>
            <person name="Lifshitz Z."/>
            <person name="Cohen O."/>
            <person name="Gilbert J.A."/>
            <person name="Pupko T."/>
            <person name="Shuman H.A."/>
            <person name="Segal G."/>
        </authorList>
    </citation>
    <scope>NUCLEOTIDE SEQUENCE [LARGE SCALE GENOMIC DNA]</scope>
    <source>
        <strain evidence="6 8">ORW</strain>
    </source>
</reference>
<dbReference type="Gene3D" id="3.30.70.270">
    <property type="match status" value="1"/>
</dbReference>
<dbReference type="PROSITE" id="PS50887">
    <property type="entry name" value="GGDEF"/>
    <property type="match status" value="1"/>
</dbReference>
<dbReference type="AlphaFoldDB" id="A0A0W0S8F4"/>
<dbReference type="PANTHER" id="PTHR46663">
    <property type="entry name" value="DIGUANYLATE CYCLASE DGCT-RELATED"/>
    <property type="match status" value="1"/>
</dbReference>
<evidence type="ECO:0000256" key="1">
    <source>
        <dbReference type="ARBA" id="ARBA00001946"/>
    </source>
</evidence>
<dbReference type="FunFam" id="3.30.70.270:FF:000001">
    <property type="entry name" value="Diguanylate cyclase domain protein"/>
    <property type="match status" value="1"/>
</dbReference>
<dbReference type="InterPro" id="IPR000014">
    <property type="entry name" value="PAS"/>
</dbReference>
<feature type="domain" description="PAC" evidence="4">
    <location>
        <begin position="216"/>
        <end position="270"/>
    </location>
</feature>
<keyword evidence="2" id="KW-0472">Membrane</keyword>
<dbReference type="Pfam" id="PF08447">
    <property type="entry name" value="PAS_3"/>
    <property type="match status" value="1"/>
</dbReference>
<dbReference type="EMBL" id="LNXW01000013">
    <property type="protein sequence ID" value="KTC79823.1"/>
    <property type="molecule type" value="Genomic_DNA"/>
</dbReference>
<feature type="transmembrane region" description="Helical" evidence="2">
    <location>
        <begin position="107"/>
        <end position="130"/>
    </location>
</feature>
<dbReference type="NCBIfam" id="TIGR00229">
    <property type="entry name" value="sensory_box"/>
    <property type="match status" value="1"/>
</dbReference>
<evidence type="ECO:0000313" key="7">
    <source>
        <dbReference type="EMBL" id="VEB38052.1"/>
    </source>
</evidence>
<comment type="cofactor">
    <cofactor evidence="1">
        <name>Mg(2+)</name>
        <dbReference type="ChEBI" id="CHEBI:18420"/>
    </cofactor>
</comment>
<keyword evidence="2" id="KW-0812">Transmembrane</keyword>
<dbReference type="InterPro" id="IPR029787">
    <property type="entry name" value="Nucleotide_cyclase"/>
</dbReference>
<reference evidence="7 9" key="2">
    <citation type="submission" date="2018-12" db="EMBL/GenBank/DDBJ databases">
        <authorList>
            <consortium name="Pathogen Informatics"/>
        </authorList>
    </citation>
    <scope>NUCLEOTIDE SEQUENCE [LARGE SCALE GENOMIC DNA]</scope>
    <source>
        <strain evidence="7 9">NCTC11976</strain>
    </source>
</reference>
<dbReference type="InterPro" id="IPR001610">
    <property type="entry name" value="PAC"/>
</dbReference>
<feature type="transmembrane region" description="Helical" evidence="2">
    <location>
        <begin position="7"/>
        <end position="24"/>
    </location>
</feature>
<dbReference type="Proteomes" id="UP000054921">
    <property type="component" value="Unassembled WGS sequence"/>
</dbReference>
<dbReference type="InterPro" id="IPR043128">
    <property type="entry name" value="Rev_trsase/Diguanyl_cyclase"/>
</dbReference>
<organism evidence="6 8">
    <name type="scientific">Legionella cherrii</name>
    <dbReference type="NCBI Taxonomy" id="28084"/>
    <lineage>
        <taxon>Bacteria</taxon>
        <taxon>Pseudomonadati</taxon>
        <taxon>Pseudomonadota</taxon>
        <taxon>Gammaproteobacteria</taxon>
        <taxon>Legionellales</taxon>
        <taxon>Legionellaceae</taxon>
        <taxon>Legionella</taxon>
    </lineage>
</organism>
<dbReference type="InterPro" id="IPR013655">
    <property type="entry name" value="PAS_fold_3"/>
</dbReference>
<evidence type="ECO:0000313" key="6">
    <source>
        <dbReference type="EMBL" id="KTC79823.1"/>
    </source>
</evidence>
<dbReference type="InterPro" id="IPR052163">
    <property type="entry name" value="DGC-Regulatory_Protein"/>
</dbReference>
<dbReference type="SMART" id="SM00086">
    <property type="entry name" value="PAC"/>
    <property type="match status" value="2"/>
</dbReference>
<evidence type="ECO:0000259" key="3">
    <source>
        <dbReference type="PROSITE" id="PS50112"/>
    </source>
</evidence>
<dbReference type="CDD" id="cd01949">
    <property type="entry name" value="GGDEF"/>
    <property type="match status" value="1"/>
</dbReference>
<dbReference type="PROSITE" id="PS50113">
    <property type="entry name" value="PAC"/>
    <property type="match status" value="2"/>
</dbReference>
<dbReference type="SMART" id="SM00267">
    <property type="entry name" value="GGDEF"/>
    <property type="match status" value="1"/>
</dbReference>
<feature type="domain" description="PAS" evidence="3">
    <location>
        <begin position="271"/>
        <end position="341"/>
    </location>
</feature>
<evidence type="ECO:0000313" key="9">
    <source>
        <dbReference type="Proteomes" id="UP000277577"/>
    </source>
</evidence>
<keyword evidence="2" id="KW-1133">Transmembrane helix</keyword>
<dbReference type="InterPro" id="IPR013656">
    <property type="entry name" value="PAS_4"/>
</dbReference>
<dbReference type="Pfam" id="PF00990">
    <property type="entry name" value="GGDEF"/>
    <property type="match status" value="1"/>
</dbReference>
<dbReference type="PROSITE" id="PS50112">
    <property type="entry name" value="PAS"/>
    <property type="match status" value="1"/>
</dbReference>
<sequence>MQIIPLILCYIYNMAITFALGSNLKPFSHVNIIIKLVLTSIIVIIFGLIRILAWSHYSIFLGFGPFYLAVMLPALWGGFYAGIFATFFSCFFVYYSSFIQPVYIDEHSSILTLIYFCVNGTILSLVGEYFRFTLKKMKSALSKAKRLSDALDNIPLYVYMKDLNHHYIYANKPTLKLFQCSESELANLDDNHFFPEATVKRLHEIDNRVFYQQITTQEEIHSIGRDGHSRVYWEVKTPLYEEDDNHKIYGLCGVSTDITQRKINEDVLRESEERFHSVFEAAAIGMAIVDINGRFVQVNKALCQLVGYTSDELLKKTFIDITHPDDLETDLGYVKQLLDGTLSSYQLEKRYSHKDGRIIWILLTGSVVHDTNKKVKYFIAQIMDITQQKSLITKLEQHANQDFLTGLNNRRYFIEQAELEFQRARRMKYNIAILMVDIDYFKKVNDMNGHKVGDLVLQHFSTFLKQDLRSTDLVGRIGGEEFAIILPNILEKNAVEVAEKLRALIEKSPFDVPSGQKINYTISIGVYLSNVMDATVEECLYEADKALYQAKNSGRNRVYSIVGNLR</sequence>
<dbReference type="EMBL" id="LR134173">
    <property type="protein sequence ID" value="VEB38052.1"/>
    <property type="molecule type" value="Genomic_DNA"/>
</dbReference>
<evidence type="ECO:0000313" key="8">
    <source>
        <dbReference type="Proteomes" id="UP000054921"/>
    </source>
</evidence>
<keyword evidence="9" id="KW-1185">Reference proteome</keyword>
<evidence type="ECO:0000259" key="5">
    <source>
        <dbReference type="PROSITE" id="PS50887"/>
    </source>
</evidence>
<feature type="transmembrane region" description="Helical" evidence="2">
    <location>
        <begin position="30"/>
        <end position="54"/>
    </location>
</feature>
<dbReference type="CDD" id="cd00130">
    <property type="entry name" value="PAS"/>
    <property type="match status" value="1"/>
</dbReference>
<feature type="domain" description="PAC" evidence="4">
    <location>
        <begin position="345"/>
        <end position="397"/>
    </location>
</feature>
<dbReference type="PATRIC" id="fig|28084.5.peg.2001"/>
<proteinExistence type="predicted"/>
<dbReference type="InterPro" id="IPR000700">
    <property type="entry name" value="PAS-assoc_C"/>
</dbReference>
<dbReference type="InterPro" id="IPR035965">
    <property type="entry name" value="PAS-like_dom_sf"/>
</dbReference>
<accession>A0A0W0S8F4</accession>
<dbReference type="Gene3D" id="3.30.450.20">
    <property type="entry name" value="PAS domain"/>
    <property type="match status" value="2"/>
</dbReference>
<feature type="transmembrane region" description="Helical" evidence="2">
    <location>
        <begin position="66"/>
        <end position="95"/>
    </location>
</feature>